<dbReference type="EMBL" id="LAZR01000009">
    <property type="protein sequence ID" value="KKO08390.1"/>
    <property type="molecule type" value="Genomic_DNA"/>
</dbReference>
<reference evidence="1" key="1">
    <citation type="journal article" date="2015" name="Nature">
        <title>Complex archaea that bridge the gap between prokaryotes and eukaryotes.</title>
        <authorList>
            <person name="Spang A."/>
            <person name="Saw J.H."/>
            <person name="Jorgensen S.L."/>
            <person name="Zaremba-Niedzwiedzka K."/>
            <person name="Martijn J."/>
            <person name="Lind A.E."/>
            <person name="van Eijk R."/>
            <person name="Schleper C."/>
            <person name="Guy L."/>
            <person name="Ettema T.J."/>
        </authorList>
    </citation>
    <scope>NUCLEOTIDE SEQUENCE</scope>
</reference>
<gene>
    <name evidence="1" type="ORF">LCGC14_0043280</name>
</gene>
<evidence type="ECO:0000313" key="1">
    <source>
        <dbReference type="EMBL" id="KKO08390.1"/>
    </source>
</evidence>
<sequence length="190" mass="21301">MTGPLPHILEQPLIPTPLHGLNPRSIMGRAKWDVMRRQVYAKYGHTCAACGVRARDAKLRKYLEAHESFEINWAKKQMTLISMEPLCHACHAFVHSGLLEVKLQAGKVSKETAAVILGHGVGVLAQSGGKMPPASDYLCRKLDLKHGLPVGAAPRRTTWSGWTMVWDGTIYPSPYKTEAEWRRAMAERWY</sequence>
<protein>
    <recommendedName>
        <fullName evidence="2">HNH endonuclease</fullName>
    </recommendedName>
</protein>
<evidence type="ECO:0008006" key="2">
    <source>
        <dbReference type="Google" id="ProtNLM"/>
    </source>
</evidence>
<name>A0A0F9VWB1_9ZZZZ</name>
<accession>A0A0F9VWB1</accession>
<proteinExistence type="predicted"/>
<comment type="caution">
    <text evidence="1">The sequence shown here is derived from an EMBL/GenBank/DDBJ whole genome shotgun (WGS) entry which is preliminary data.</text>
</comment>
<organism evidence="1">
    <name type="scientific">marine sediment metagenome</name>
    <dbReference type="NCBI Taxonomy" id="412755"/>
    <lineage>
        <taxon>unclassified sequences</taxon>
        <taxon>metagenomes</taxon>
        <taxon>ecological metagenomes</taxon>
    </lineage>
</organism>
<dbReference type="AlphaFoldDB" id="A0A0F9VWB1"/>